<dbReference type="Proteomes" id="UP001419268">
    <property type="component" value="Unassembled WGS sequence"/>
</dbReference>
<keyword evidence="3" id="KW-1185">Reference proteome</keyword>
<accession>A0AAP0NTE8</accession>
<organism evidence="2 3">
    <name type="scientific">Stephania cephalantha</name>
    <dbReference type="NCBI Taxonomy" id="152367"/>
    <lineage>
        <taxon>Eukaryota</taxon>
        <taxon>Viridiplantae</taxon>
        <taxon>Streptophyta</taxon>
        <taxon>Embryophyta</taxon>
        <taxon>Tracheophyta</taxon>
        <taxon>Spermatophyta</taxon>
        <taxon>Magnoliopsida</taxon>
        <taxon>Ranunculales</taxon>
        <taxon>Menispermaceae</taxon>
        <taxon>Menispermoideae</taxon>
        <taxon>Cissampelideae</taxon>
        <taxon>Stephania</taxon>
    </lineage>
</organism>
<feature type="compositionally biased region" description="Polar residues" evidence="1">
    <location>
        <begin position="176"/>
        <end position="186"/>
    </location>
</feature>
<dbReference type="AlphaFoldDB" id="A0AAP0NTE8"/>
<gene>
    <name evidence="2" type="ORF">Scep_017275</name>
</gene>
<dbReference type="EMBL" id="JBBNAG010000007">
    <property type="protein sequence ID" value="KAK9119182.1"/>
    <property type="molecule type" value="Genomic_DNA"/>
</dbReference>
<name>A0AAP0NTE8_9MAGN</name>
<sequence length="203" mass="22371">MVESGFIYKEDREIISSIMDSSNMKEAKENSALHYEVIDSIDSDETTIEVIFSDESGDEAEEDFRDVAALTCDERYNAISLRCAKLAYLACNSATKFDRVLTCIRKLQEELARIDITKRNGESTRKSSTSARSPQKKKVGANKGKGSGKELKVEHAQEGFAQPNNVFETPPPHVGGTSSTLNNSNPMEIDLSDSVPPMSSQHS</sequence>
<feature type="region of interest" description="Disordered" evidence="1">
    <location>
        <begin position="118"/>
        <end position="203"/>
    </location>
</feature>
<evidence type="ECO:0000256" key="1">
    <source>
        <dbReference type="SAM" id="MobiDB-lite"/>
    </source>
</evidence>
<reference evidence="2 3" key="1">
    <citation type="submission" date="2024-01" db="EMBL/GenBank/DDBJ databases">
        <title>Genome assemblies of Stephania.</title>
        <authorList>
            <person name="Yang L."/>
        </authorList>
    </citation>
    <scope>NUCLEOTIDE SEQUENCE [LARGE SCALE GENOMIC DNA]</scope>
    <source>
        <strain evidence="2">JXDWG</strain>
        <tissue evidence="2">Leaf</tissue>
    </source>
</reference>
<proteinExistence type="predicted"/>
<feature type="compositionally biased region" description="Basic and acidic residues" evidence="1">
    <location>
        <begin position="147"/>
        <end position="157"/>
    </location>
</feature>
<protein>
    <submittedName>
        <fullName evidence="2">Uncharacterized protein</fullName>
    </submittedName>
</protein>
<evidence type="ECO:0000313" key="3">
    <source>
        <dbReference type="Proteomes" id="UP001419268"/>
    </source>
</evidence>
<comment type="caution">
    <text evidence="2">The sequence shown here is derived from an EMBL/GenBank/DDBJ whole genome shotgun (WGS) entry which is preliminary data.</text>
</comment>
<evidence type="ECO:0000313" key="2">
    <source>
        <dbReference type="EMBL" id="KAK9119182.1"/>
    </source>
</evidence>